<dbReference type="FunFam" id="1.10.10.10:FF:000001">
    <property type="entry name" value="LysR family transcriptional regulator"/>
    <property type="match status" value="1"/>
</dbReference>
<evidence type="ECO:0000259" key="5">
    <source>
        <dbReference type="PROSITE" id="PS50931"/>
    </source>
</evidence>
<comment type="caution">
    <text evidence="6">The sequence shown here is derived from an EMBL/GenBank/DDBJ whole genome shotgun (WGS) entry which is preliminary data.</text>
</comment>
<reference evidence="7" key="1">
    <citation type="journal article" date="2017" name="Proc. Natl. Acad. Sci. U.S.A.">
        <title>Simulation of Deepwater Horizon oil plume reveals substrate specialization within a complex community of hydrocarbon-degraders.</title>
        <authorList>
            <person name="Hu P."/>
            <person name="Dubinsky E.A."/>
            <person name="Probst A.J."/>
            <person name="Wang J."/>
            <person name="Sieber C.M.K."/>
            <person name="Tom L.M."/>
            <person name="Gardinali P."/>
            <person name="Banfield J.F."/>
            <person name="Atlas R.M."/>
            <person name="Andersen G.L."/>
        </authorList>
    </citation>
    <scope>NUCLEOTIDE SEQUENCE [LARGE SCALE GENOMIC DNA]</scope>
</reference>
<dbReference type="EMBL" id="MAAO01000008">
    <property type="protein sequence ID" value="OUR95409.1"/>
    <property type="molecule type" value="Genomic_DNA"/>
</dbReference>
<dbReference type="InterPro" id="IPR036390">
    <property type="entry name" value="WH_DNA-bd_sf"/>
</dbReference>
<evidence type="ECO:0000313" key="7">
    <source>
        <dbReference type="Proteomes" id="UP000196531"/>
    </source>
</evidence>
<dbReference type="PANTHER" id="PTHR30126:SF40">
    <property type="entry name" value="HTH-TYPE TRANSCRIPTIONAL REGULATOR GLTR"/>
    <property type="match status" value="1"/>
</dbReference>
<comment type="similarity">
    <text evidence="1">Belongs to the LysR transcriptional regulatory family.</text>
</comment>
<dbReference type="Pfam" id="PF03466">
    <property type="entry name" value="LysR_substrate"/>
    <property type="match status" value="1"/>
</dbReference>
<dbReference type="InterPro" id="IPR000847">
    <property type="entry name" value="LysR_HTH_N"/>
</dbReference>
<dbReference type="Proteomes" id="UP000196531">
    <property type="component" value="Unassembled WGS sequence"/>
</dbReference>
<dbReference type="PANTHER" id="PTHR30126">
    <property type="entry name" value="HTH-TYPE TRANSCRIPTIONAL REGULATOR"/>
    <property type="match status" value="1"/>
</dbReference>
<name>A0A1Y5F9R7_9BACT</name>
<feature type="domain" description="HTH lysR-type" evidence="5">
    <location>
        <begin position="1"/>
        <end position="58"/>
    </location>
</feature>
<proteinExistence type="inferred from homology"/>
<protein>
    <recommendedName>
        <fullName evidence="5">HTH lysR-type domain-containing protein</fullName>
    </recommendedName>
</protein>
<organism evidence="6 7">
    <name type="scientific">Halobacteriovorax marinus</name>
    <dbReference type="NCBI Taxonomy" id="97084"/>
    <lineage>
        <taxon>Bacteria</taxon>
        <taxon>Pseudomonadati</taxon>
        <taxon>Bdellovibrionota</taxon>
        <taxon>Bacteriovoracia</taxon>
        <taxon>Bacteriovoracales</taxon>
        <taxon>Halobacteriovoraceae</taxon>
        <taxon>Halobacteriovorax</taxon>
    </lineage>
</organism>
<dbReference type="GO" id="GO:0003700">
    <property type="term" value="F:DNA-binding transcription factor activity"/>
    <property type="evidence" value="ECO:0007669"/>
    <property type="project" value="InterPro"/>
</dbReference>
<accession>A0A1Y5F9R7</accession>
<keyword evidence="4" id="KW-0804">Transcription</keyword>
<dbReference type="AlphaFoldDB" id="A0A1Y5F9R7"/>
<evidence type="ECO:0000256" key="4">
    <source>
        <dbReference type="ARBA" id="ARBA00023163"/>
    </source>
</evidence>
<dbReference type="Pfam" id="PF00126">
    <property type="entry name" value="HTH_1"/>
    <property type="match status" value="1"/>
</dbReference>
<dbReference type="Gene3D" id="3.40.190.290">
    <property type="match status" value="1"/>
</dbReference>
<gene>
    <name evidence="6" type="ORF">A9Q84_16375</name>
</gene>
<dbReference type="InterPro" id="IPR005119">
    <property type="entry name" value="LysR_subst-bd"/>
</dbReference>
<evidence type="ECO:0000256" key="3">
    <source>
        <dbReference type="ARBA" id="ARBA00023125"/>
    </source>
</evidence>
<dbReference type="InterPro" id="IPR036388">
    <property type="entry name" value="WH-like_DNA-bd_sf"/>
</dbReference>
<sequence length="276" mass="31525">MNIRDLENFYNISQYKSFSFASKMLGVTQPTLSESIKRLEKDIGTQLFYRSKAGIKLTPKGEQTLSHVIRLLNIKNEIETVSKEHDQINQTFKVGCHAVVAGYFLTSFLQTLHKSYENVTVNFQHDHSRSVQTLIQDGNIDLGVVVNPIRNPDLIIKKLCDDKICIWQATKSSPRTDQFIADMGLSQVQAILRSWSQTPFKHISTTDFHLIGELAESGIGYGILPEKFVRQKKLKLKQVFPKAIYKDELALVYRPEFGKNEVEAFLVKSLIQSFKK</sequence>
<dbReference type="SUPFAM" id="SSF53850">
    <property type="entry name" value="Periplasmic binding protein-like II"/>
    <property type="match status" value="1"/>
</dbReference>
<keyword evidence="3" id="KW-0238">DNA-binding</keyword>
<keyword evidence="2" id="KW-0805">Transcription regulation</keyword>
<evidence type="ECO:0000256" key="2">
    <source>
        <dbReference type="ARBA" id="ARBA00023015"/>
    </source>
</evidence>
<dbReference type="PROSITE" id="PS50931">
    <property type="entry name" value="HTH_LYSR"/>
    <property type="match status" value="1"/>
</dbReference>
<dbReference type="PRINTS" id="PR00039">
    <property type="entry name" value="HTHLYSR"/>
</dbReference>
<dbReference type="CDD" id="cd05466">
    <property type="entry name" value="PBP2_LTTR_substrate"/>
    <property type="match status" value="1"/>
</dbReference>
<dbReference type="Gene3D" id="1.10.10.10">
    <property type="entry name" value="Winged helix-like DNA-binding domain superfamily/Winged helix DNA-binding domain"/>
    <property type="match status" value="1"/>
</dbReference>
<dbReference type="GO" id="GO:0000976">
    <property type="term" value="F:transcription cis-regulatory region binding"/>
    <property type="evidence" value="ECO:0007669"/>
    <property type="project" value="TreeGrafter"/>
</dbReference>
<dbReference type="SUPFAM" id="SSF46785">
    <property type="entry name" value="Winged helix' DNA-binding domain"/>
    <property type="match status" value="1"/>
</dbReference>
<evidence type="ECO:0000256" key="1">
    <source>
        <dbReference type="ARBA" id="ARBA00009437"/>
    </source>
</evidence>
<evidence type="ECO:0000313" key="6">
    <source>
        <dbReference type="EMBL" id="OUR95409.1"/>
    </source>
</evidence>